<protein>
    <submittedName>
        <fullName evidence="2">DUF5119 domain-containing protein</fullName>
    </submittedName>
</protein>
<feature type="non-terminal residue" evidence="2">
    <location>
        <position position="1"/>
    </location>
</feature>
<organism evidence="2">
    <name type="scientific">Phocaeicola dorei</name>
    <dbReference type="NCBI Taxonomy" id="357276"/>
    <lineage>
        <taxon>Bacteria</taxon>
        <taxon>Pseudomonadati</taxon>
        <taxon>Bacteroidota</taxon>
        <taxon>Bacteroidia</taxon>
        <taxon>Bacteroidales</taxon>
        <taxon>Bacteroidaceae</taxon>
        <taxon>Phocaeicola</taxon>
    </lineage>
</organism>
<evidence type="ECO:0000256" key="1">
    <source>
        <dbReference type="SAM" id="MobiDB-lite"/>
    </source>
</evidence>
<comment type="caution">
    <text evidence="2">The sequence shown here is derived from an EMBL/GenBank/DDBJ whole genome shotgun (WGS) entry which is preliminary data.</text>
</comment>
<accession>A0A642PJR2</accession>
<gene>
    <name evidence="2" type="ORF">F2Y44_24100</name>
</gene>
<dbReference type="AlphaFoldDB" id="A0A642PJR2"/>
<feature type="compositionally biased region" description="Low complexity" evidence="1">
    <location>
        <begin position="17"/>
        <end position="29"/>
    </location>
</feature>
<reference evidence="2" key="1">
    <citation type="journal article" date="2019" name="Nat. Med.">
        <title>A library of human gut bacterial isolates paired with longitudinal multiomics data enables mechanistic microbiome research.</title>
        <authorList>
            <person name="Poyet M."/>
            <person name="Groussin M."/>
            <person name="Gibbons S.M."/>
            <person name="Avila-Pacheco J."/>
            <person name="Jiang X."/>
            <person name="Kearney S.M."/>
            <person name="Perrotta A.R."/>
            <person name="Berdy B."/>
            <person name="Zhao S."/>
            <person name="Lieberman T.D."/>
            <person name="Swanson P.K."/>
            <person name="Smith M."/>
            <person name="Roesemann S."/>
            <person name="Alexander J.E."/>
            <person name="Rich S.A."/>
            <person name="Livny J."/>
            <person name="Vlamakis H."/>
            <person name="Clish C."/>
            <person name="Bullock K."/>
            <person name="Deik A."/>
            <person name="Scott J."/>
            <person name="Pierce K.A."/>
            <person name="Xavier R.J."/>
            <person name="Alm E.J."/>
        </authorList>
    </citation>
    <scope>NUCLEOTIDE SEQUENCE [LARGE SCALE GENOMIC DNA]</scope>
    <source>
        <strain evidence="2">BIOML-A8</strain>
    </source>
</reference>
<proteinExistence type="predicted"/>
<feature type="compositionally biased region" description="Acidic residues" evidence="1">
    <location>
        <begin position="38"/>
        <end position="69"/>
    </location>
</feature>
<dbReference type="EMBL" id="VVZE01000216">
    <property type="protein sequence ID" value="KAA5377560.1"/>
    <property type="molecule type" value="Genomic_DNA"/>
</dbReference>
<feature type="region of interest" description="Disordered" evidence="1">
    <location>
        <begin position="1"/>
        <end position="69"/>
    </location>
</feature>
<sequence>VIETAPPSGGGEEEPDVGVPGSEIHIEVPVPEDKVVVDDLEPGTDEGDGGIGGDVDDWDDETDVELPVN</sequence>
<name>A0A642PJR2_9BACT</name>
<evidence type="ECO:0000313" key="2">
    <source>
        <dbReference type="EMBL" id="KAA5377560.1"/>
    </source>
</evidence>